<organism evidence="4 5">
    <name type="scientific">Rugosimonospora africana</name>
    <dbReference type="NCBI Taxonomy" id="556532"/>
    <lineage>
        <taxon>Bacteria</taxon>
        <taxon>Bacillati</taxon>
        <taxon>Actinomycetota</taxon>
        <taxon>Actinomycetes</taxon>
        <taxon>Micromonosporales</taxon>
        <taxon>Micromonosporaceae</taxon>
        <taxon>Rugosimonospora</taxon>
    </lineage>
</organism>
<dbReference type="InterPro" id="IPR006140">
    <property type="entry name" value="D-isomer_DH_NAD-bd"/>
</dbReference>
<sequence>MPSDPGSVEFWVPPFLSTSRVAEFTAKLTGLRVIQLMSAGADAWVGRVPPGVTLCDARGVHSSSTSEWVLTAVLSYLRSFPAFARDQADRTWSYGRYAPTDELAGKRVLIVGAGAIGEATAARLAPFEVTVTLVARTARDGVHGIDELPGLLPDADVVILLLPLTPETRGLVDADFLRRMPEGALLVNAARGPVVRTEALVAELATGRIGAAVDVTDPEPLPEDHPLWTMPNFLLTPHVGGSVRGLLPRAYGLVGDQIRRYAAGQPVINEVQNGY</sequence>
<dbReference type="GO" id="GO:0051287">
    <property type="term" value="F:NAD binding"/>
    <property type="evidence" value="ECO:0007669"/>
    <property type="project" value="InterPro"/>
</dbReference>
<dbReference type="PANTHER" id="PTHR43333:SF1">
    <property type="entry name" value="D-ISOMER SPECIFIC 2-HYDROXYACID DEHYDROGENASE NAD-BINDING DOMAIN-CONTAINING PROTEIN"/>
    <property type="match status" value="1"/>
</dbReference>
<evidence type="ECO:0000256" key="2">
    <source>
        <dbReference type="ARBA" id="ARBA00023027"/>
    </source>
</evidence>
<protein>
    <submittedName>
        <fullName evidence="4">Phosphoglycerate dehydrogenase</fullName>
    </submittedName>
</protein>
<dbReference type="Proteomes" id="UP000642748">
    <property type="component" value="Unassembled WGS sequence"/>
</dbReference>
<evidence type="ECO:0000256" key="1">
    <source>
        <dbReference type="ARBA" id="ARBA00023002"/>
    </source>
</evidence>
<dbReference type="CDD" id="cd12166">
    <property type="entry name" value="2-Hacid_dh_7"/>
    <property type="match status" value="1"/>
</dbReference>
<proteinExistence type="predicted"/>
<accession>A0A8J3QPS8</accession>
<evidence type="ECO:0000259" key="3">
    <source>
        <dbReference type="Pfam" id="PF02826"/>
    </source>
</evidence>
<gene>
    <name evidence="4" type="primary">serA_2</name>
    <name evidence="4" type="ORF">Raf01_17090</name>
</gene>
<dbReference type="AlphaFoldDB" id="A0A8J3QPS8"/>
<evidence type="ECO:0000313" key="5">
    <source>
        <dbReference type="Proteomes" id="UP000642748"/>
    </source>
</evidence>
<reference evidence="4" key="1">
    <citation type="submission" date="2021-01" db="EMBL/GenBank/DDBJ databases">
        <title>Whole genome shotgun sequence of Rugosimonospora africana NBRC 104875.</title>
        <authorList>
            <person name="Komaki H."/>
            <person name="Tamura T."/>
        </authorList>
    </citation>
    <scope>NUCLEOTIDE SEQUENCE</scope>
    <source>
        <strain evidence="4">NBRC 104875</strain>
    </source>
</reference>
<evidence type="ECO:0000313" key="4">
    <source>
        <dbReference type="EMBL" id="GIH13537.1"/>
    </source>
</evidence>
<feature type="domain" description="D-isomer specific 2-hydroxyacid dehydrogenase NAD-binding" evidence="3">
    <location>
        <begin position="71"/>
        <end position="240"/>
    </location>
</feature>
<keyword evidence="2" id="KW-0520">NAD</keyword>
<name>A0A8J3QPS8_9ACTN</name>
<dbReference type="GO" id="GO:0016491">
    <property type="term" value="F:oxidoreductase activity"/>
    <property type="evidence" value="ECO:0007669"/>
    <property type="project" value="UniProtKB-KW"/>
</dbReference>
<comment type="caution">
    <text evidence="4">The sequence shown here is derived from an EMBL/GenBank/DDBJ whole genome shotgun (WGS) entry which is preliminary data.</text>
</comment>
<dbReference type="EMBL" id="BONZ01000015">
    <property type="protein sequence ID" value="GIH13537.1"/>
    <property type="molecule type" value="Genomic_DNA"/>
</dbReference>
<dbReference type="Pfam" id="PF02826">
    <property type="entry name" value="2-Hacid_dh_C"/>
    <property type="match status" value="1"/>
</dbReference>
<dbReference type="Gene3D" id="3.40.50.720">
    <property type="entry name" value="NAD(P)-binding Rossmann-like Domain"/>
    <property type="match status" value="2"/>
</dbReference>
<dbReference type="InterPro" id="IPR036291">
    <property type="entry name" value="NAD(P)-bd_dom_sf"/>
</dbReference>
<keyword evidence="1" id="KW-0560">Oxidoreductase</keyword>
<dbReference type="PANTHER" id="PTHR43333">
    <property type="entry name" value="2-HACID_DH_C DOMAIN-CONTAINING PROTEIN"/>
    <property type="match status" value="1"/>
</dbReference>
<keyword evidence="5" id="KW-1185">Reference proteome</keyword>
<dbReference type="SUPFAM" id="SSF51735">
    <property type="entry name" value="NAD(P)-binding Rossmann-fold domains"/>
    <property type="match status" value="1"/>
</dbReference>